<dbReference type="Pfam" id="PF19086">
    <property type="entry name" value="Terpene_syn_C_2"/>
    <property type="match status" value="1"/>
</dbReference>
<gene>
    <name evidence="1" type="ORF">EJ02DRAFT_347943</name>
</gene>
<dbReference type="Proteomes" id="UP000800038">
    <property type="component" value="Unassembled WGS sequence"/>
</dbReference>
<sequence>MSRHDDPSDDEISAIVDLAQYRTELCGLCEGYVLRRHESEAEAIKGCEEARADWEKHVGSPGPGSANQVDGTFCAIVLPLCLPERLGLVAYVLEYAFLYGDKFELEQQSTEQILDHPAHECQAHNPAQGKTFIQAAMMSRLNAADDTCTERIQLAWKDMLRTTIRCKDTPFASLEEYIDFRIVDTGAPFMEATLLFGMGLTLTAEEDDELEPVRRPCYAALGLATDYFSWEREYAVFCSSSSSSETAAHLSRKTLTNSIWLHMQWQPDISVAQAKEMTLAATKRYEKKFLARCEQYRIEKSVDIDSKLDRYLKALAYQIPGNAVWSLKCQRYHEGLDKCTIRQGWQERFWGWLGWAKGMFGVTIEEFPTEMWGIV</sequence>
<accession>A0A6A5SNS4</accession>
<dbReference type="EMBL" id="ML976048">
    <property type="protein sequence ID" value="KAF1941360.1"/>
    <property type="molecule type" value="Genomic_DNA"/>
</dbReference>
<protein>
    <submittedName>
        <fullName evidence="1">Terpenoid synthase</fullName>
    </submittedName>
</protein>
<name>A0A6A5SNS4_9PLEO</name>
<evidence type="ECO:0000313" key="1">
    <source>
        <dbReference type="EMBL" id="KAF1941360.1"/>
    </source>
</evidence>
<dbReference type="OrthoDB" id="6921389at2759"/>
<dbReference type="SUPFAM" id="SSF48576">
    <property type="entry name" value="Terpenoid synthases"/>
    <property type="match status" value="1"/>
</dbReference>
<reference evidence="1" key="1">
    <citation type="journal article" date="2020" name="Stud. Mycol.">
        <title>101 Dothideomycetes genomes: a test case for predicting lifestyles and emergence of pathogens.</title>
        <authorList>
            <person name="Haridas S."/>
            <person name="Albert R."/>
            <person name="Binder M."/>
            <person name="Bloem J."/>
            <person name="Labutti K."/>
            <person name="Salamov A."/>
            <person name="Andreopoulos B."/>
            <person name="Baker S."/>
            <person name="Barry K."/>
            <person name="Bills G."/>
            <person name="Bluhm B."/>
            <person name="Cannon C."/>
            <person name="Castanera R."/>
            <person name="Culley D."/>
            <person name="Daum C."/>
            <person name="Ezra D."/>
            <person name="Gonzalez J."/>
            <person name="Henrissat B."/>
            <person name="Kuo A."/>
            <person name="Liang C."/>
            <person name="Lipzen A."/>
            <person name="Lutzoni F."/>
            <person name="Magnuson J."/>
            <person name="Mondo S."/>
            <person name="Nolan M."/>
            <person name="Ohm R."/>
            <person name="Pangilinan J."/>
            <person name="Park H.-J."/>
            <person name="Ramirez L."/>
            <person name="Alfaro M."/>
            <person name="Sun H."/>
            <person name="Tritt A."/>
            <person name="Yoshinaga Y."/>
            <person name="Zwiers L.-H."/>
            <person name="Turgeon B."/>
            <person name="Goodwin S."/>
            <person name="Spatafora J."/>
            <person name="Crous P."/>
            <person name="Grigoriev I."/>
        </authorList>
    </citation>
    <scope>NUCLEOTIDE SEQUENCE</scope>
    <source>
        <strain evidence="1">CBS 161.51</strain>
    </source>
</reference>
<evidence type="ECO:0000313" key="2">
    <source>
        <dbReference type="Proteomes" id="UP000800038"/>
    </source>
</evidence>
<dbReference type="AlphaFoldDB" id="A0A6A5SNS4"/>
<dbReference type="Gene3D" id="1.10.600.10">
    <property type="entry name" value="Farnesyl Diphosphate Synthase"/>
    <property type="match status" value="1"/>
</dbReference>
<keyword evidence="2" id="KW-1185">Reference proteome</keyword>
<dbReference type="InterPro" id="IPR008949">
    <property type="entry name" value="Isoprenoid_synthase_dom_sf"/>
</dbReference>
<organism evidence="1 2">
    <name type="scientific">Clathrospora elynae</name>
    <dbReference type="NCBI Taxonomy" id="706981"/>
    <lineage>
        <taxon>Eukaryota</taxon>
        <taxon>Fungi</taxon>
        <taxon>Dikarya</taxon>
        <taxon>Ascomycota</taxon>
        <taxon>Pezizomycotina</taxon>
        <taxon>Dothideomycetes</taxon>
        <taxon>Pleosporomycetidae</taxon>
        <taxon>Pleosporales</taxon>
        <taxon>Diademaceae</taxon>
        <taxon>Clathrospora</taxon>
    </lineage>
</organism>
<proteinExistence type="predicted"/>